<evidence type="ECO:0000256" key="4">
    <source>
        <dbReference type="ARBA" id="ARBA00022723"/>
    </source>
</evidence>
<evidence type="ECO:0000256" key="5">
    <source>
        <dbReference type="ARBA" id="ARBA00022833"/>
    </source>
</evidence>
<gene>
    <name evidence="12" type="ORF">VK70_11205</name>
</gene>
<evidence type="ECO:0000256" key="3">
    <source>
        <dbReference type="ARBA" id="ARBA00022578"/>
    </source>
</evidence>
<dbReference type="GO" id="GO:0006310">
    <property type="term" value="P:DNA recombination"/>
    <property type="evidence" value="ECO:0007669"/>
    <property type="project" value="UniProtKB-KW"/>
</dbReference>
<dbReference type="Pfam" id="PF07282">
    <property type="entry name" value="Cas12f1-like_TNB"/>
    <property type="match status" value="1"/>
</dbReference>
<keyword evidence="8" id="KW-0175">Coiled coil</keyword>
<feature type="domain" description="Probable transposase IS891/IS1136/IS1341" evidence="9">
    <location>
        <begin position="165"/>
        <end position="288"/>
    </location>
</feature>
<dbReference type="NCBIfam" id="NF040570">
    <property type="entry name" value="guided_TnpB"/>
    <property type="match status" value="1"/>
</dbReference>
<evidence type="ECO:0000259" key="11">
    <source>
        <dbReference type="Pfam" id="PF12323"/>
    </source>
</evidence>
<dbReference type="HOGENOM" id="CLU_032903_0_2_9"/>
<comment type="similarity">
    <text evidence="1">In the C-terminal section; belongs to the transposase 35 family.</text>
</comment>
<keyword evidence="4" id="KW-0479">Metal-binding</keyword>
<dbReference type="GO" id="GO:0046872">
    <property type="term" value="F:metal ion binding"/>
    <property type="evidence" value="ECO:0007669"/>
    <property type="project" value="UniProtKB-KW"/>
</dbReference>
<accession>A0A0F7CI57</accession>
<evidence type="ECO:0000256" key="7">
    <source>
        <dbReference type="ARBA" id="ARBA00023172"/>
    </source>
</evidence>
<evidence type="ECO:0000256" key="6">
    <source>
        <dbReference type="ARBA" id="ARBA00023125"/>
    </source>
</evidence>
<feature type="domain" description="Cas12f1-like TNB" evidence="10">
    <location>
        <begin position="301"/>
        <end position="365"/>
    </location>
</feature>
<dbReference type="InterPro" id="IPR001959">
    <property type="entry name" value="Transposase"/>
</dbReference>
<evidence type="ECO:0000256" key="2">
    <source>
        <dbReference type="ARBA" id="ARBA00011044"/>
    </source>
</evidence>
<dbReference type="InterPro" id="IPR010095">
    <property type="entry name" value="Cas12f1-like_TNB"/>
</dbReference>
<dbReference type="Proteomes" id="UP000034189">
    <property type="component" value="Chromosome"/>
</dbReference>
<evidence type="ECO:0000256" key="1">
    <source>
        <dbReference type="ARBA" id="ARBA00008761"/>
    </source>
</evidence>
<dbReference type="InterPro" id="IPR051399">
    <property type="entry name" value="RNA-guided_DNA_endo/Transpos"/>
</dbReference>
<dbReference type="PANTHER" id="PTHR30405:SF25">
    <property type="entry name" value="RNA-GUIDED DNA ENDONUCLEASE INSQ-RELATED"/>
    <property type="match status" value="1"/>
</dbReference>
<comment type="similarity">
    <text evidence="2">In the N-terminal section; belongs to the transposase 2 family.</text>
</comment>
<dbReference type="GO" id="GO:0003677">
    <property type="term" value="F:DNA binding"/>
    <property type="evidence" value="ECO:0007669"/>
    <property type="project" value="UniProtKB-KW"/>
</dbReference>
<evidence type="ECO:0000259" key="9">
    <source>
        <dbReference type="Pfam" id="PF01385"/>
    </source>
</evidence>
<dbReference type="AlphaFoldDB" id="A0A0F7CI57"/>
<keyword evidence="7" id="KW-0233">DNA recombination</keyword>
<dbReference type="EMBL" id="CP011114">
    <property type="protein sequence ID" value="AKG35056.1"/>
    <property type="molecule type" value="Genomic_DNA"/>
</dbReference>
<keyword evidence="3" id="KW-0815">Transposition</keyword>
<dbReference type="Pfam" id="PF12323">
    <property type="entry name" value="HTH_OrfB_IS605"/>
    <property type="match status" value="1"/>
</dbReference>
<dbReference type="GO" id="GO:0032196">
    <property type="term" value="P:transposition"/>
    <property type="evidence" value="ECO:0007669"/>
    <property type="project" value="UniProtKB-KW"/>
</dbReference>
<proteinExistence type="inferred from homology"/>
<reference evidence="12 13" key="2">
    <citation type="journal article" date="2016" name="Genome Announc.">
        <title>Genome Sequence of a Gram-Positive Diazotroph, Paenibacillus durus Type Strain ATCC 35681.</title>
        <authorList>
            <person name="Halim M.A."/>
            <person name="Rahman A.Y."/>
            <person name="Sim K.S."/>
            <person name="Yam H.C."/>
            <person name="Rahim A.A."/>
            <person name="Ghazali A.H."/>
            <person name="Najimudin N."/>
        </authorList>
    </citation>
    <scope>NUCLEOTIDE SEQUENCE [LARGE SCALE GENOMIC DNA]</scope>
    <source>
        <strain evidence="12 13">ATCC 35681</strain>
    </source>
</reference>
<dbReference type="Pfam" id="PF01385">
    <property type="entry name" value="OrfB_IS605"/>
    <property type="match status" value="1"/>
</dbReference>
<evidence type="ECO:0000313" key="12">
    <source>
        <dbReference type="EMBL" id="AKG35056.1"/>
    </source>
</evidence>
<dbReference type="OrthoDB" id="56768at2"/>
<evidence type="ECO:0000313" key="13">
    <source>
        <dbReference type="Proteomes" id="UP000034189"/>
    </source>
</evidence>
<keyword evidence="6" id="KW-0238">DNA-binding</keyword>
<feature type="coiled-coil region" evidence="8">
    <location>
        <begin position="197"/>
        <end position="224"/>
    </location>
</feature>
<reference evidence="12 13" key="1">
    <citation type="submission" date="2015-03" db="EMBL/GenBank/DDBJ databases">
        <authorList>
            <person name="Abdul Halim M."/>
        </authorList>
    </citation>
    <scope>NUCLEOTIDE SEQUENCE [LARGE SCALE GENOMIC DNA]</scope>
    <source>
        <strain evidence="12 13">ATCC 35681</strain>
    </source>
</reference>
<protein>
    <submittedName>
        <fullName evidence="12">Transposase</fullName>
    </submittedName>
</protein>
<dbReference type="PATRIC" id="fig|1333534.5.peg.2478"/>
<keyword evidence="5" id="KW-0862">Zinc</keyword>
<dbReference type="PANTHER" id="PTHR30405">
    <property type="entry name" value="TRANSPOSASE"/>
    <property type="match status" value="1"/>
</dbReference>
<sequence length="370" mass="42641">MILTKKVRIRPALEQEQQLWRSVGTARWVYNWTLSRQEENHKHGGKFLSDGDLRKELTQLKHTEEYAWLCNVSNNVAKQAVKDACDAYKKMFKGLAKKPKFKSRKKSRPSFYNDTAKLKVKDQVVLLEKVGWMKTVEQLPIGVSYSNPRVTFDGKYWYLSVGINQEQVQQKLTDEVVGIDVGVKELAVCSNGMVFKNINKSAAVRKTEKRLRRLQRKVSRKYEMNKEGSRFVKTSNIVKVEKSIRLLHRRLTNIRTNHIHQATSAVAKTKPRAVVMETLNVSGMMKNRHLSQAIANQKLNEFIRQMKYKCEKRGATFMQADRWFPSSKCCSGCGQVKTHLKLSDRIYECDCGLKIDRDLNAAINLAQLAV</sequence>
<dbReference type="InterPro" id="IPR021027">
    <property type="entry name" value="Transposase_put_HTH"/>
</dbReference>
<organism evidence="12 13">
    <name type="scientific">Paenibacillus durus ATCC 35681</name>
    <dbReference type="NCBI Taxonomy" id="1333534"/>
    <lineage>
        <taxon>Bacteria</taxon>
        <taxon>Bacillati</taxon>
        <taxon>Bacillota</taxon>
        <taxon>Bacilli</taxon>
        <taxon>Bacillales</taxon>
        <taxon>Paenibacillaceae</taxon>
        <taxon>Paenibacillus</taxon>
    </lineage>
</organism>
<dbReference type="RefSeq" id="WP_025697990.1">
    <property type="nucleotide sequence ID" value="NZ_ASQQ01000554.1"/>
</dbReference>
<name>A0A0F7CI57_PAEDU</name>
<evidence type="ECO:0000256" key="8">
    <source>
        <dbReference type="SAM" id="Coils"/>
    </source>
</evidence>
<feature type="domain" description="Transposase putative helix-turn-helix" evidence="11">
    <location>
        <begin position="1"/>
        <end position="46"/>
    </location>
</feature>
<evidence type="ECO:0000259" key="10">
    <source>
        <dbReference type="Pfam" id="PF07282"/>
    </source>
</evidence>